<accession>A0A8H5BE12</accession>
<keyword evidence="2" id="KW-0472">Membrane</keyword>
<name>A0A8H5BE12_9AGAR</name>
<dbReference type="EMBL" id="JAACJK010000169">
    <property type="protein sequence ID" value="KAF5320467.1"/>
    <property type="molecule type" value="Genomic_DNA"/>
</dbReference>
<dbReference type="AlphaFoldDB" id="A0A8H5BE12"/>
<feature type="transmembrane region" description="Helical" evidence="2">
    <location>
        <begin position="240"/>
        <end position="257"/>
    </location>
</feature>
<feature type="transmembrane region" description="Helical" evidence="2">
    <location>
        <begin position="140"/>
        <end position="162"/>
    </location>
</feature>
<evidence type="ECO:0000313" key="4">
    <source>
        <dbReference type="Proteomes" id="UP000541558"/>
    </source>
</evidence>
<comment type="caution">
    <text evidence="3">The sequence shown here is derived from an EMBL/GenBank/DDBJ whole genome shotgun (WGS) entry which is preliminary data.</text>
</comment>
<gene>
    <name evidence="3" type="ORF">D9611_010774</name>
</gene>
<feature type="transmembrane region" description="Helical" evidence="2">
    <location>
        <begin position="114"/>
        <end position="133"/>
    </location>
</feature>
<evidence type="ECO:0000313" key="3">
    <source>
        <dbReference type="EMBL" id="KAF5320467.1"/>
    </source>
</evidence>
<proteinExistence type="predicted"/>
<sequence length="363" mass="39478">MDLSPEDLAELSSTISIWIAQDYISLGFYCFYGYHYLTTLGEEVKYGLSLSTPDPHQIPSDLDNVATEVADREDIIPTLEIHGYSLQHSGTTQVQTVFSLEVCSALWMGKAVLYRIYSFASDLVLILCLHALLGAKRRYLALLVASLTAFTLGEIIPQAAYIEQGSRASPIDPLDEGLGYACTYGWAFTAEARRGDKVAIHLAVAQAAWMSALAVTILYMRFRRTRGGALTKILWRDGGLYFLSVTAIRLGISITVALKPRKYNIPNAINSGLQTVVIPVLACRLLLNMRKSEDPGVCTAVSSLLFDPPSVTSGDSETGSSDNSTSDRAGEVGHYAGLGRRRGAGKEKEEIEVGVVEKKGEVV</sequence>
<dbReference type="OrthoDB" id="2638860at2759"/>
<feature type="compositionally biased region" description="Polar residues" evidence="1">
    <location>
        <begin position="310"/>
        <end position="327"/>
    </location>
</feature>
<reference evidence="3 4" key="1">
    <citation type="journal article" date="2020" name="ISME J.">
        <title>Uncovering the hidden diversity of litter-decomposition mechanisms in mushroom-forming fungi.</title>
        <authorList>
            <person name="Floudas D."/>
            <person name="Bentzer J."/>
            <person name="Ahren D."/>
            <person name="Johansson T."/>
            <person name="Persson P."/>
            <person name="Tunlid A."/>
        </authorList>
    </citation>
    <scope>NUCLEOTIDE SEQUENCE [LARGE SCALE GENOMIC DNA]</scope>
    <source>
        <strain evidence="3 4">CBS 175.51</strain>
    </source>
</reference>
<dbReference type="Proteomes" id="UP000541558">
    <property type="component" value="Unassembled WGS sequence"/>
</dbReference>
<evidence type="ECO:0000256" key="2">
    <source>
        <dbReference type="SAM" id="Phobius"/>
    </source>
</evidence>
<keyword evidence="2" id="KW-0812">Transmembrane</keyword>
<keyword evidence="4" id="KW-1185">Reference proteome</keyword>
<evidence type="ECO:0000256" key="1">
    <source>
        <dbReference type="SAM" id="MobiDB-lite"/>
    </source>
</evidence>
<protein>
    <submittedName>
        <fullName evidence="3">Uncharacterized protein</fullName>
    </submittedName>
</protein>
<keyword evidence="2" id="KW-1133">Transmembrane helix</keyword>
<feature type="transmembrane region" description="Helical" evidence="2">
    <location>
        <begin position="269"/>
        <end position="287"/>
    </location>
</feature>
<organism evidence="3 4">
    <name type="scientific">Ephemerocybe angulata</name>
    <dbReference type="NCBI Taxonomy" id="980116"/>
    <lineage>
        <taxon>Eukaryota</taxon>
        <taxon>Fungi</taxon>
        <taxon>Dikarya</taxon>
        <taxon>Basidiomycota</taxon>
        <taxon>Agaricomycotina</taxon>
        <taxon>Agaricomycetes</taxon>
        <taxon>Agaricomycetidae</taxon>
        <taxon>Agaricales</taxon>
        <taxon>Agaricineae</taxon>
        <taxon>Psathyrellaceae</taxon>
        <taxon>Ephemerocybe</taxon>
    </lineage>
</organism>
<feature type="region of interest" description="Disordered" evidence="1">
    <location>
        <begin position="309"/>
        <end position="351"/>
    </location>
</feature>
<feature type="transmembrane region" description="Helical" evidence="2">
    <location>
        <begin position="198"/>
        <end position="219"/>
    </location>
</feature>